<name>A0A0G9JQH1_9BACT</name>
<dbReference type="Proteomes" id="UP000035514">
    <property type="component" value="Unassembled WGS sequence"/>
</dbReference>
<dbReference type="Pfam" id="PF03625">
    <property type="entry name" value="DUF302"/>
    <property type="match status" value="1"/>
</dbReference>
<dbReference type="EMBL" id="JAIQ01000168">
    <property type="protein sequence ID" value="KLD96526.1"/>
    <property type="molecule type" value="Genomic_DNA"/>
</dbReference>
<organism evidence="2 3">
    <name type="scientific">Aliarcobacter butzleri L348</name>
    <dbReference type="NCBI Taxonomy" id="1447256"/>
    <lineage>
        <taxon>Bacteria</taxon>
        <taxon>Pseudomonadati</taxon>
        <taxon>Campylobacterota</taxon>
        <taxon>Epsilonproteobacteria</taxon>
        <taxon>Campylobacterales</taxon>
        <taxon>Arcobacteraceae</taxon>
        <taxon>Aliarcobacter</taxon>
    </lineage>
</organism>
<dbReference type="PANTHER" id="PTHR38342:SF1">
    <property type="entry name" value="SLR5037 PROTEIN"/>
    <property type="match status" value="1"/>
</dbReference>
<dbReference type="InterPro" id="IPR035923">
    <property type="entry name" value="TT1751-like_sf"/>
</dbReference>
<dbReference type="InterPro" id="IPR016796">
    <property type="entry name" value="UCP021774"/>
</dbReference>
<dbReference type="PATRIC" id="fig|1447256.3.peg.2315"/>
<dbReference type="CDD" id="cd14797">
    <property type="entry name" value="DUF302"/>
    <property type="match status" value="1"/>
</dbReference>
<dbReference type="PIRSF" id="PIRSF021774">
    <property type="entry name" value="UCP021774"/>
    <property type="match status" value="1"/>
</dbReference>
<reference evidence="2 3" key="1">
    <citation type="submission" date="2014-01" db="EMBL/GenBank/DDBJ databases">
        <title>Development of a Comparative Genomic Fingerprinting Assay for High Resolution Genotyping of Arcobacter butzleri.</title>
        <authorList>
            <person name="Webb A.L."/>
            <person name="Inglis G.D."/>
            <person name="Kruczkiewicz P."/>
            <person name="Selinger L.B."/>
            <person name="Taboada E.N."/>
        </authorList>
    </citation>
    <scope>NUCLEOTIDE SEQUENCE [LARGE SCALE GENOMIC DNA]</scope>
    <source>
        <strain evidence="2 3">L348</strain>
    </source>
</reference>
<dbReference type="SUPFAM" id="SSF103247">
    <property type="entry name" value="TT1751-like"/>
    <property type="match status" value="1"/>
</dbReference>
<evidence type="ECO:0000259" key="1">
    <source>
        <dbReference type="Pfam" id="PF03625"/>
    </source>
</evidence>
<gene>
    <name evidence="2" type="ORF">AA20_11820</name>
</gene>
<sequence length="125" mass="13972">MQYIETSTKSVQEVVDTIKQIAPKYKFGVLNVSNMKETLNSKGFDFKEECQIIDICNPSIANDFLSADIAIACVLPCKITVYTQDNETMIILNSLVQLVDDVNPDLVEVAQNAQEELLKIIDEAK</sequence>
<dbReference type="Gene3D" id="3.30.310.70">
    <property type="entry name" value="TT1751-like domain"/>
    <property type="match status" value="1"/>
</dbReference>
<proteinExistence type="predicted"/>
<feature type="domain" description="DUF302" evidence="1">
    <location>
        <begin position="34"/>
        <end position="93"/>
    </location>
</feature>
<dbReference type="InterPro" id="IPR005180">
    <property type="entry name" value="DUF302"/>
</dbReference>
<dbReference type="RefSeq" id="WP_014468979.1">
    <property type="nucleotide sequence ID" value="NZ_JAIQ01000168.1"/>
</dbReference>
<protein>
    <recommendedName>
        <fullName evidence="1">DUF302 domain-containing protein</fullName>
    </recommendedName>
</protein>
<accession>A0A0G9JQH1</accession>
<dbReference type="PANTHER" id="PTHR38342">
    <property type="entry name" value="SLR5037 PROTEIN"/>
    <property type="match status" value="1"/>
</dbReference>
<evidence type="ECO:0000313" key="2">
    <source>
        <dbReference type="EMBL" id="KLD96526.1"/>
    </source>
</evidence>
<comment type="caution">
    <text evidence="2">The sequence shown here is derived from an EMBL/GenBank/DDBJ whole genome shotgun (WGS) entry which is preliminary data.</text>
</comment>
<dbReference type="AlphaFoldDB" id="A0A0G9JQH1"/>
<evidence type="ECO:0000313" key="3">
    <source>
        <dbReference type="Proteomes" id="UP000035514"/>
    </source>
</evidence>